<dbReference type="OMA" id="KILWEVT"/>
<dbReference type="GO" id="GO:0043328">
    <property type="term" value="P:protein transport to vacuole involved in ubiquitin-dependent protein catabolic process via the multivesicular body sorting pathway"/>
    <property type="evidence" value="ECO:0007669"/>
    <property type="project" value="EnsemblFungi"/>
</dbReference>
<feature type="coiled-coil region" evidence="1">
    <location>
        <begin position="21"/>
        <end position="48"/>
    </location>
</feature>
<dbReference type="GO" id="GO:1904669">
    <property type="term" value="P:ATP export"/>
    <property type="evidence" value="ECO:0007669"/>
    <property type="project" value="EnsemblFungi"/>
</dbReference>
<name>A0A137NV42_CONC2</name>
<dbReference type="EMBL" id="KQ964700">
    <property type="protein sequence ID" value="KXN66650.1"/>
    <property type="molecule type" value="Genomic_DNA"/>
</dbReference>
<evidence type="ECO:0000256" key="1">
    <source>
        <dbReference type="SAM" id="Coils"/>
    </source>
</evidence>
<keyword evidence="1" id="KW-0175">Coiled coil</keyword>
<dbReference type="InterPro" id="IPR005024">
    <property type="entry name" value="Snf7_fam"/>
</dbReference>
<evidence type="ECO:0000313" key="2">
    <source>
        <dbReference type="EMBL" id="KXN66650.1"/>
    </source>
</evidence>
<evidence type="ECO:0000313" key="3">
    <source>
        <dbReference type="Proteomes" id="UP000070444"/>
    </source>
</evidence>
<reference evidence="2 3" key="1">
    <citation type="journal article" date="2015" name="Genome Biol. Evol.">
        <title>Phylogenomic analyses indicate that early fungi evolved digesting cell walls of algal ancestors of land plants.</title>
        <authorList>
            <person name="Chang Y."/>
            <person name="Wang S."/>
            <person name="Sekimoto S."/>
            <person name="Aerts A.L."/>
            <person name="Choi C."/>
            <person name="Clum A."/>
            <person name="LaButti K.M."/>
            <person name="Lindquist E.A."/>
            <person name="Yee Ngan C."/>
            <person name="Ohm R.A."/>
            <person name="Salamov A.A."/>
            <person name="Grigoriev I.V."/>
            <person name="Spatafora J.W."/>
            <person name="Berbee M.L."/>
        </authorList>
    </citation>
    <scope>NUCLEOTIDE SEQUENCE [LARGE SCALE GENOMIC DNA]</scope>
    <source>
        <strain evidence="2 3">NRRL 28638</strain>
    </source>
</reference>
<dbReference type="Gene3D" id="6.10.140.1230">
    <property type="match status" value="1"/>
</dbReference>
<dbReference type="Proteomes" id="UP000070444">
    <property type="component" value="Unassembled WGS sequence"/>
</dbReference>
<dbReference type="GO" id="GO:0000815">
    <property type="term" value="C:ESCRT III complex"/>
    <property type="evidence" value="ECO:0007669"/>
    <property type="project" value="EnsemblFungi"/>
</dbReference>
<accession>A0A137NV42</accession>
<organism evidence="2 3">
    <name type="scientific">Conidiobolus coronatus (strain ATCC 28846 / CBS 209.66 / NRRL 28638)</name>
    <name type="common">Delacroixia coronata</name>
    <dbReference type="NCBI Taxonomy" id="796925"/>
    <lineage>
        <taxon>Eukaryota</taxon>
        <taxon>Fungi</taxon>
        <taxon>Fungi incertae sedis</taxon>
        <taxon>Zoopagomycota</taxon>
        <taxon>Entomophthoromycotina</taxon>
        <taxon>Entomophthoromycetes</taxon>
        <taxon>Entomophthorales</taxon>
        <taxon>Ancylistaceae</taxon>
        <taxon>Conidiobolus</taxon>
    </lineage>
</organism>
<proteinExistence type="predicted"/>
<dbReference type="Pfam" id="PF03357">
    <property type="entry name" value="Snf7"/>
    <property type="match status" value="1"/>
</dbReference>
<dbReference type="AlphaFoldDB" id="A0A137NV42"/>
<dbReference type="PANTHER" id="PTHR10476">
    <property type="entry name" value="CHARGED MULTIVESICULAR BODY PROTEIN"/>
    <property type="match status" value="1"/>
</dbReference>
<sequence>MFGIFKKPTPDELFRKWRSSIRSQERNLDKQIRSIDQEENKTKQAIKQVAKRNDTKSCKILAKEIIRARKHKDRLYTSKAQLNSVIMQLQHQTSLAKVAGTLQKSTDVMRLVNNLVKIPEIRDSMLAMSKEMMTAGIIEEMMDDTLESLDMEDDMEEEAEEEVNKVLYDITKGLLGSADMVNTDLDPIQLETEDSELEAMQARLSALQS</sequence>
<dbReference type="STRING" id="796925.A0A137NV42"/>
<dbReference type="GO" id="GO:0042802">
    <property type="term" value="F:identical protein binding"/>
    <property type="evidence" value="ECO:0007669"/>
    <property type="project" value="EnsemblFungi"/>
</dbReference>
<dbReference type="GO" id="GO:0070676">
    <property type="term" value="P:intralumenal vesicle formation"/>
    <property type="evidence" value="ECO:0007669"/>
    <property type="project" value="EnsemblFungi"/>
</dbReference>
<dbReference type="OrthoDB" id="2329734at2759"/>
<protein>
    <submittedName>
        <fullName evidence="2">Charged multivesicular body protein 3-like protein</fullName>
    </submittedName>
</protein>
<gene>
    <name evidence="2" type="ORF">CONCODRAFT_61530</name>
</gene>
<keyword evidence="3" id="KW-1185">Reference proteome</keyword>